<organism evidence="4 5">
    <name type="scientific">Bondarzewia mesenterica</name>
    <dbReference type="NCBI Taxonomy" id="1095465"/>
    <lineage>
        <taxon>Eukaryota</taxon>
        <taxon>Fungi</taxon>
        <taxon>Dikarya</taxon>
        <taxon>Basidiomycota</taxon>
        <taxon>Agaricomycotina</taxon>
        <taxon>Agaricomycetes</taxon>
        <taxon>Russulales</taxon>
        <taxon>Bondarzewiaceae</taxon>
        <taxon>Bondarzewia</taxon>
    </lineage>
</organism>
<gene>
    <name evidence="4" type="ORF">EW146_g1842</name>
</gene>
<dbReference type="PANTHER" id="PTHR10366">
    <property type="entry name" value="NAD DEPENDENT EPIMERASE/DEHYDRATASE"/>
    <property type="match status" value="1"/>
</dbReference>
<dbReference type="InterPro" id="IPR036291">
    <property type="entry name" value="NAD(P)-bd_dom_sf"/>
</dbReference>
<sequence length="355" mass="38517">MSHNDSVLISGMPAVAPPSKVLVSGANGYIAAWVIRTLLEKGYSVRGTVRSANKGDHLKKLFAQYGDKFELVVVEDITKNPMVRGLSFSAPASVVDSTDHLRPTAEFIVPATKGTVNILESAKKCGSSVKRIVVTSSCGAVLKPSATPVVWDETSWNEPSIEEVKEKGRNASTNAMYCASKTLAEKVAWEFVEKNRSSIGWDLVVLNPSWVFGPPIHEVKSLSSLNDSMQEFFNAVVKGTKDNETLQTDGSAWVDVRDLSLAHVLAGEKAEAGGERIIVSAGPYYWQEMVDVANSISPPPIANLVKGNPGSTKGVEYMPNYNTSKSDRILGVKHRTMKEMVKDCLVDFKERGGNV</sequence>
<dbReference type="GO" id="GO:0016616">
    <property type="term" value="F:oxidoreductase activity, acting on the CH-OH group of donors, NAD or NADP as acceptor"/>
    <property type="evidence" value="ECO:0007669"/>
    <property type="project" value="TreeGrafter"/>
</dbReference>
<dbReference type="AlphaFoldDB" id="A0A4S4M2Z7"/>
<feature type="domain" description="NAD-dependent epimerase/dehydratase" evidence="3">
    <location>
        <begin position="21"/>
        <end position="278"/>
    </location>
</feature>
<evidence type="ECO:0000256" key="2">
    <source>
        <dbReference type="ARBA" id="ARBA00023445"/>
    </source>
</evidence>
<dbReference type="EMBL" id="SGPL01000050">
    <property type="protein sequence ID" value="THH19275.1"/>
    <property type="molecule type" value="Genomic_DNA"/>
</dbReference>
<dbReference type="InterPro" id="IPR050425">
    <property type="entry name" value="NAD(P)_dehydrat-like"/>
</dbReference>
<comment type="caution">
    <text evidence="4">The sequence shown here is derived from an EMBL/GenBank/DDBJ whole genome shotgun (WGS) entry which is preliminary data.</text>
</comment>
<keyword evidence="5" id="KW-1185">Reference proteome</keyword>
<name>A0A4S4M2Z7_9AGAM</name>
<evidence type="ECO:0000259" key="3">
    <source>
        <dbReference type="Pfam" id="PF01370"/>
    </source>
</evidence>
<protein>
    <recommendedName>
        <fullName evidence="3">NAD-dependent epimerase/dehydratase domain-containing protein</fullName>
    </recommendedName>
</protein>
<reference evidence="4 5" key="1">
    <citation type="submission" date="2019-02" db="EMBL/GenBank/DDBJ databases">
        <title>Genome sequencing of the rare red list fungi Bondarzewia mesenterica.</title>
        <authorList>
            <person name="Buettner E."/>
            <person name="Kellner H."/>
        </authorList>
    </citation>
    <scope>NUCLEOTIDE SEQUENCE [LARGE SCALE GENOMIC DNA]</scope>
    <source>
        <strain evidence="4 5">DSM 108281</strain>
    </source>
</reference>
<dbReference type="Gene3D" id="3.40.50.720">
    <property type="entry name" value="NAD(P)-binding Rossmann-like Domain"/>
    <property type="match status" value="1"/>
</dbReference>
<dbReference type="SUPFAM" id="SSF51735">
    <property type="entry name" value="NAD(P)-binding Rossmann-fold domains"/>
    <property type="match status" value="1"/>
</dbReference>
<keyword evidence="1" id="KW-0560">Oxidoreductase</keyword>
<dbReference type="OrthoDB" id="2735536at2759"/>
<dbReference type="Proteomes" id="UP000310158">
    <property type="component" value="Unassembled WGS sequence"/>
</dbReference>
<evidence type="ECO:0000256" key="1">
    <source>
        <dbReference type="ARBA" id="ARBA00023002"/>
    </source>
</evidence>
<dbReference type="PANTHER" id="PTHR10366:SF564">
    <property type="entry name" value="STEROL-4-ALPHA-CARBOXYLATE 3-DEHYDROGENASE, DECARBOXYLATING"/>
    <property type="match status" value="1"/>
</dbReference>
<dbReference type="InterPro" id="IPR001509">
    <property type="entry name" value="Epimerase_deHydtase"/>
</dbReference>
<accession>A0A4S4M2Z7</accession>
<proteinExistence type="inferred from homology"/>
<evidence type="ECO:0000313" key="5">
    <source>
        <dbReference type="Proteomes" id="UP000310158"/>
    </source>
</evidence>
<evidence type="ECO:0000313" key="4">
    <source>
        <dbReference type="EMBL" id="THH19275.1"/>
    </source>
</evidence>
<comment type="similarity">
    <text evidence="2">Belongs to the NAD(P)-dependent epimerase/dehydratase family. Dihydroflavonol-4-reductase subfamily.</text>
</comment>
<dbReference type="Pfam" id="PF01370">
    <property type="entry name" value="Epimerase"/>
    <property type="match status" value="1"/>
</dbReference>